<keyword evidence="4" id="KW-1185">Reference proteome</keyword>
<dbReference type="Gene3D" id="3.20.110.10">
    <property type="entry name" value="Glycoside hydrolase 38, N terminal domain"/>
    <property type="match status" value="1"/>
</dbReference>
<evidence type="ECO:0000259" key="2">
    <source>
        <dbReference type="Pfam" id="PF01074"/>
    </source>
</evidence>
<dbReference type="RefSeq" id="WP_308865776.1">
    <property type="nucleotide sequence ID" value="NZ_JAVFWO010000001.1"/>
</dbReference>
<name>A0ABU0YVM2_9MICO</name>
<organism evidence="3 4">
    <name type="scientific">Microbacterium psychrotolerans</name>
    <dbReference type="NCBI Taxonomy" id="3068321"/>
    <lineage>
        <taxon>Bacteria</taxon>
        <taxon>Bacillati</taxon>
        <taxon>Actinomycetota</taxon>
        <taxon>Actinomycetes</taxon>
        <taxon>Micrococcales</taxon>
        <taxon>Microbacteriaceae</taxon>
        <taxon>Microbacterium</taxon>
    </lineage>
</organism>
<reference evidence="3 4" key="1">
    <citation type="submission" date="2023-08" db="EMBL/GenBank/DDBJ databases">
        <title>Microbacterium psychrotolerans sp. nov., a psychrotolerant bacterium isolated from soil in Heilongjiang Province, China.</title>
        <authorList>
            <person name="An P."/>
            <person name="Zhao D."/>
            <person name="Xiang H."/>
        </authorList>
    </citation>
    <scope>NUCLEOTIDE SEQUENCE [LARGE SCALE GENOMIC DNA]</scope>
    <source>
        <strain evidence="3 4">QXD-8</strain>
    </source>
</reference>
<protein>
    <recommendedName>
        <fullName evidence="2">Glycoside hydrolase family 38 N-terminal domain-containing protein</fullName>
    </recommendedName>
</protein>
<dbReference type="EMBL" id="JAVFWO010000001">
    <property type="protein sequence ID" value="MDQ7876383.1"/>
    <property type="molecule type" value="Genomic_DNA"/>
</dbReference>
<dbReference type="InterPro" id="IPR000602">
    <property type="entry name" value="Glyco_hydro_38_N"/>
</dbReference>
<gene>
    <name evidence="3" type="ORF">Q9R08_00195</name>
</gene>
<dbReference type="SUPFAM" id="SSF74650">
    <property type="entry name" value="Galactose mutarotase-like"/>
    <property type="match status" value="1"/>
</dbReference>
<dbReference type="InterPro" id="IPR011330">
    <property type="entry name" value="Glyco_hydro/deAcase_b/a-brl"/>
</dbReference>
<evidence type="ECO:0000256" key="1">
    <source>
        <dbReference type="SAM" id="MobiDB-lite"/>
    </source>
</evidence>
<dbReference type="Pfam" id="PF01074">
    <property type="entry name" value="Glyco_hydro_38N"/>
    <property type="match status" value="1"/>
</dbReference>
<dbReference type="InterPro" id="IPR027291">
    <property type="entry name" value="Glyco_hydro_38_N_sf"/>
</dbReference>
<sequence>MAIREILLLGHTHHDVGYTNSPRLIDRMHGRIVDRVLELADEHPGDGPDAFRWTFEVARPVLTFLRRAAPEQVRRLADLSASGTISVTGGYLNMTQLPSTFEFDAGYEQLERIRAAGVGIRTEQHGDVNGLAWGLVDQMTDAGITRLVMALNPDHGRPPFVQPSGFWWEGPSGRRVFVWLSTHYGFGEEWGIVDGDVDLAEQCIAAFVDELERRDDYPWRTAVVHAGNDNRWPTALFLQVVRHWNARHPERPMRTATIDEAMDALEAEAAGFEIPTVRGEWADWWSHGHGSTAREVAVYREARTFARAAQSTLSLARLAGDGTVPHFDVLGYRRGPVRLRSDAEIAETLDHIDEQLLLYGEHTWGSWETYSKPHSTFSHSHHNAKSAFAYDAFDHARDLAIEGWFRYAYADGRPDLSPTVSGRTDAAAPASSPGTGVPPADAVVVVNPTEARRRELVDVEIGGQRRARLLADVGPFGVAVLPVPEPVEEEIPVGPVAAGRYRVTVDPSRGGVVSLVDTTDGRELVDPSAPAALGAVVDEVVEAGSRHPMITTSPKLFHPDHPGPGFDRLVATGDAPVRVRRAAGVTEIRWETSAPGIPSVVTTLVIADGSADIDLEVLLSKPERFEPESVFVTFPFAVEEPEFLLETAGAVFAADREQLPDTSKDWYSIQHAVGVRGPAGGGILWGSTDAPLVQVGGPHTGAWARELDAEAGHVHSWLMNNLHFTNFQARQEITHRFRYRFRPAVSPTAAGVRRYGRDLLEPLHARHTTAPPASTFRPPLDITPADALLVELRPTPDGEVRARLRNISDQDVAAVVTRADDEPTQVEVPAAGTTDVVLAGR</sequence>
<dbReference type="Proteomes" id="UP001235133">
    <property type="component" value="Unassembled WGS sequence"/>
</dbReference>
<accession>A0ABU0YVM2</accession>
<evidence type="ECO:0000313" key="4">
    <source>
        <dbReference type="Proteomes" id="UP001235133"/>
    </source>
</evidence>
<feature type="domain" description="Glycoside hydrolase family 38 N-terminal" evidence="2">
    <location>
        <begin position="6"/>
        <end position="267"/>
    </location>
</feature>
<comment type="caution">
    <text evidence="3">The sequence shown here is derived from an EMBL/GenBank/DDBJ whole genome shotgun (WGS) entry which is preliminary data.</text>
</comment>
<dbReference type="InterPro" id="IPR011013">
    <property type="entry name" value="Gal_mutarotase_sf_dom"/>
</dbReference>
<dbReference type="SUPFAM" id="SSF88713">
    <property type="entry name" value="Glycoside hydrolase/deacetylase"/>
    <property type="match status" value="1"/>
</dbReference>
<proteinExistence type="predicted"/>
<feature type="region of interest" description="Disordered" evidence="1">
    <location>
        <begin position="419"/>
        <end position="439"/>
    </location>
</feature>
<evidence type="ECO:0000313" key="3">
    <source>
        <dbReference type="EMBL" id="MDQ7876383.1"/>
    </source>
</evidence>